<organism evidence="4 5">
    <name type="scientific">Diploptera punctata</name>
    <name type="common">Pacific beetle cockroach</name>
    <dbReference type="NCBI Taxonomy" id="6984"/>
    <lineage>
        <taxon>Eukaryota</taxon>
        <taxon>Metazoa</taxon>
        <taxon>Ecdysozoa</taxon>
        <taxon>Arthropoda</taxon>
        <taxon>Hexapoda</taxon>
        <taxon>Insecta</taxon>
        <taxon>Pterygota</taxon>
        <taxon>Neoptera</taxon>
        <taxon>Polyneoptera</taxon>
        <taxon>Dictyoptera</taxon>
        <taxon>Blattodea</taxon>
        <taxon>Blaberoidea</taxon>
        <taxon>Blaberidae</taxon>
        <taxon>Diplopterinae</taxon>
        <taxon>Diploptera</taxon>
    </lineage>
</organism>
<dbReference type="PANTHER" id="PTHR18952:SF270">
    <property type="entry name" value="CARBONIC ANHYDRASE"/>
    <property type="match status" value="1"/>
</dbReference>
<reference evidence="4" key="1">
    <citation type="journal article" date="2023" name="IScience">
        <title>Live-bearing cockroach genome reveals convergent evolutionary mechanisms linked to viviparity in insects and beyond.</title>
        <authorList>
            <person name="Fouks B."/>
            <person name="Harrison M.C."/>
            <person name="Mikhailova A.A."/>
            <person name="Marchal E."/>
            <person name="English S."/>
            <person name="Carruthers M."/>
            <person name="Jennings E.C."/>
            <person name="Chiamaka E.L."/>
            <person name="Frigard R.A."/>
            <person name="Pippel M."/>
            <person name="Attardo G.M."/>
            <person name="Benoit J.B."/>
            <person name="Bornberg-Bauer E."/>
            <person name="Tobe S.S."/>
        </authorList>
    </citation>
    <scope>NUCLEOTIDE SEQUENCE</scope>
    <source>
        <strain evidence="4">Stay&amp;Tobe</strain>
    </source>
</reference>
<name>A0AAD8AE51_DIPPU</name>
<dbReference type="PROSITE" id="PS51144">
    <property type="entry name" value="ALPHA_CA_2"/>
    <property type="match status" value="1"/>
</dbReference>
<accession>A0AAD8AE51</accession>
<evidence type="ECO:0000256" key="1">
    <source>
        <dbReference type="ARBA" id="ARBA00010718"/>
    </source>
</evidence>
<dbReference type="InterPro" id="IPR023561">
    <property type="entry name" value="Carbonic_anhydrase_a-class"/>
</dbReference>
<keyword evidence="2" id="KW-0732">Signal</keyword>
<dbReference type="EMBL" id="JASPKZ010001954">
    <property type="protein sequence ID" value="KAJ9596926.1"/>
    <property type="molecule type" value="Genomic_DNA"/>
</dbReference>
<sequence>MFSFSGLKWFTVPVLADTWHYGSGKHGPEDWPGMCQTGTRQSPIDLDPEITVPGTFEPLVLLHYDRKANASITNNGHTVKLTLDQPCEIVMAAGGLPGVYQLDQIHFHWKSEHTFRGKRWSLEMHIVHHNIKYPSLTEAGKHRQGIAVLGVLFHETDDTNKALAPLIDAVAKVHTYGAVYSLPQRIEVDDMLPNEINSFYRYQGSLTTPNCDETVVWTVLTHLVPIGTAQIEQFLRVKGIHGELKSNYRPIQKLDNRRVFLQQPHDMDNEIASPSSRVTFSWCLVLLCGVSYYFS</sequence>
<dbReference type="Proteomes" id="UP001233999">
    <property type="component" value="Unassembled WGS sequence"/>
</dbReference>
<dbReference type="GO" id="GO:0005737">
    <property type="term" value="C:cytoplasm"/>
    <property type="evidence" value="ECO:0007669"/>
    <property type="project" value="TreeGrafter"/>
</dbReference>
<dbReference type="Gene3D" id="3.10.200.10">
    <property type="entry name" value="Alpha carbonic anhydrase"/>
    <property type="match status" value="1"/>
</dbReference>
<dbReference type="SMART" id="SM01057">
    <property type="entry name" value="Carb_anhydrase"/>
    <property type="match status" value="1"/>
</dbReference>
<evidence type="ECO:0000259" key="3">
    <source>
        <dbReference type="PROSITE" id="PS51144"/>
    </source>
</evidence>
<dbReference type="GO" id="GO:0004089">
    <property type="term" value="F:carbonate dehydratase activity"/>
    <property type="evidence" value="ECO:0007669"/>
    <property type="project" value="InterPro"/>
</dbReference>
<proteinExistence type="inferred from homology"/>
<keyword evidence="5" id="KW-1185">Reference proteome</keyword>
<comment type="similarity">
    <text evidence="1">Belongs to the alpha-carbonic anhydrase family.</text>
</comment>
<dbReference type="InterPro" id="IPR036398">
    <property type="entry name" value="CA_dom_sf"/>
</dbReference>
<dbReference type="GO" id="GO:0008270">
    <property type="term" value="F:zinc ion binding"/>
    <property type="evidence" value="ECO:0007669"/>
    <property type="project" value="InterPro"/>
</dbReference>
<reference evidence="4" key="2">
    <citation type="submission" date="2023-05" db="EMBL/GenBank/DDBJ databases">
        <authorList>
            <person name="Fouks B."/>
        </authorList>
    </citation>
    <scope>NUCLEOTIDE SEQUENCE</scope>
    <source>
        <strain evidence="4">Stay&amp;Tobe</strain>
        <tissue evidence="4">Testes</tissue>
    </source>
</reference>
<dbReference type="AlphaFoldDB" id="A0AAD8AE51"/>
<gene>
    <name evidence="4" type="ORF">L9F63_012051</name>
</gene>
<feature type="domain" description="Alpha-carbonic anhydrase" evidence="3">
    <location>
        <begin position="17"/>
        <end position="263"/>
    </location>
</feature>
<evidence type="ECO:0000313" key="4">
    <source>
        <dbReference type="EMBL" id="KAJ9596926.1"/>
    </source>
</evidence>
<evidence type="ECO:0000313" key="5">
    <source>
        <dbReference type="Proteomes" id="UP001233999"/>
    </source>
</evidence>
<dbReference type="Pfam" id="PF00194">
    <property type="entry name" value="Carb_anhydrase"/>
    <property type="match status" value="1"/>
</dbReference>
<dbReference type="SUPFAM" id="SSF51069">
    <property type="entry name" value="Carbonic anhydrase"/>
    <property type="match status" value="1"/>
</dbReference>
<protein>
    <recommendedName>
        <fullName evidence="3">Alpha-carbonic anhydrase domain-containing protein</fullName>
    </recommendedName>
</protein>
<comment type="caution">
    <text evidence="4">The sequence shown here is derived from an EMBL/GenBank/DDBJ whole genome shotgun (WGS) entry which is preliminary data.</text>
</comment>
<dbReference type="PANTHER" id="PTHR18952">
    <property type="entry name" value="CARBONIC ANHYDRASE"/>
    <property type="match status" value="1"/>
</dbReference>
<feature type="signal peptide" evidence="2">
    <location>
        <begin position="1"/>
        <end position="16"/>
    </location>
</feature>
<dbReference type="InterPro" id="IPR001148">
    <property type="entry name" value="CA_dom"/>
</dbReference>
<dbReference type="CDD" id="cd00326">
    <property type="entry name" value="alpha_CA"/>
    <property type="match status" value="1"/>
</dbReference>
<feature type="chain" id="PRO_5041921231" description="Alpha-carbonic anhydrase domain-containing protein" evidence="2">
    <location>
        <begin position="17"/>
        <end position="295"/>
    </location>
</feature>
<evidence type="ECO:0000256" key="2">
    <source>
        <dbReference type="SAM" id="SignalP"/>
    </source>
</evidence>